<evidence type="ECO:0000256" key="1">
    <source>
        <dbReference type="ARBA" id="ARBA00010457"/>
    </source>
</evidence>
<evidence type="ECO:0000256" key="9">
    <source>
        <dbReference type="SAM" id="SignalP"/>
    </source>
</evidence>
<dbReference type="PROSITE" id="PS00332">
    <property type="entry name" value="SOD_CU_ZN_2"/>
    <property type="match status" value="1"/>
</dbReference>
<dbReference type="SUPFAM" id="SSF49329">
    <property type="entry name" value="Cu,Zn superoxide dismutase-like"/>
    <property type="match status" value="1"/>
</dbReference>
<dbReference type="GO" id="GO:0004784">
    <property type="term" value="F:superoxide dismutase activity"/>
    <property type="evidence" value="ECO:0007669"/>
    <property type="project" value="UniProtKB-EC"/>
</dbReference>
<evidence type="ECO:0000313" key="11">
    <source>
        <dbReference type="EMBL" id="URN92488.1"/>
    </source>
</evidence>
<dbReference type="Gene3D" id="2.60.40.200">
    <property type="entry name" value="Superoxide dismutase, copper/zinc binding domain"/>
    <property type="match status" value="1"/>
</dbReference>
<feature type="chain" id="PRO_5039924670" description="Superoxide dismutase [Cu-Zn]" evidence="9">
    <location>
        <begin position="20"/>
        <end position="175"/>
    </location>
</feature>
<evidence type="ECO:0000256" key="8">
    <source>
        <dbReference type="RuleBase" id="RU000393"/>
    </source>
</evidence>
<dbReference type="InterPro" id="IPR018152">
    <property type="entry name" value="SOD_Cu/Zn_BS"/>
</dbReference>
<dbReference type="InterPro" id="IPR001424">
    <property type="entry name" value="SOD_Cu_Zn_dom"/>
</dbReference>
<dbReference type="GO" id="GO:0005507">
    <property type="term" value="F:copper ion binding"/>
    <property type="evidence" value="ECO:0007669"/>
    <property type="project" value="InterPro"/>
</dbReference>
<name>A0A9J6Z975_9BACL</name>
<dbReference type="InterPro" id="IPR024134">
    <property type="entry name" value="SOD_Cu/Zn_/chaperone"/>
</dbReference>
<dbReference type="EMBL" id="CP097899">
    <property type="protein sequence ID" value="URN92488.1"/>
    <property type="molecule type" value="Genomic_DNA"/>
</dbReference>
<dbReference type="KEGG" id="plig:NAG76_11305"/>
<dbReference type="PANTHER" id="PTHR10003">
    <property type="entry name" value="SUPEROXIDE DISMUTASE CU-ZN -RELATED"/>
    <property type="match status" value="1"/>
</dbReference>
<dbReference type="FunFam" id="2.60.40.200:FF:000005">
    <property type="entry name" value="Superoxide dismutase [Cu-Zn]"/>
    <property type="match status" value="1"/>
</dbReference>
<keyword evidence="4 8" id="KW-0862">Zinc</keyword>
<proteinExistence type="inferred from homology"/>
<sequence length="175" mass="18646">MKMLLIGLSFLMMSLNLNATIVSAKDKKIIVSIINTEGKNIGTASFVQDNENVRIHVQATQLTPGVHGIHIHENGQCDPPDFKSAGGHFNPINHQHGFDNPKGFHNGDLPNIEVSSDGTIDVELVTSVVTLKKGEANSLLKKKGTSLVIHADADDYVTDPAGNSGARIACGVISK</sequence>
<feature type="domain" description="Superoxide dismutase copper/zinc binding" evidence="10">
    <location>
        <begin position="42"/>
        <end position="173"/>
    </location>
</feature>
<dbReference type="AlphaFoldDB" id="A0A9J6Z975"/>
<dbReference type="Pfam" id="PF00080">
    <property type="entry name" value="Sod_Cu"/>
    <property type="match status" value="1"/>
</dbReference>
<reference evidence="11" key="1">
    <citation type="submission" date="2022-05" db="EMBL/GenBank/DDBJ databases">
        <title>Novel bacterial taxa in a minimal lignocellulolytic consortium and its capacity to transform plastics disclosed by genome-resolved metagenomics.</title>
        <authorList>
            <person name="Rodriguez C.A.D."/>
            <person name="Diaz-Garcia L."/>
            <person name="Herrera K."/>
            <person name="Tarazona N.A."/>
            <person name="Sproer C."/>
            <person name="Overmann J."/>
            <person name="Jimenez D.J."/>
        </authorList>
    </citation>
    <scope>NUCLEOTIDE SEQUENCE</scope>
    <source>
        <strain evidence="11">MAG5</strain>
    </source>
</reference>
<evidence type="ECO:0000256" key="7">
    <source>
        <dbReference type="ARBA" id="ARBA00024900"/>
    </source>
</evidence>
<dbReference type="CDD" id="cd00305">
    <property type="entry name" value="Cu-Zn_Superoxide_Dismutase"/>
    <property type="match status" value="1"/>
</dbReference>
<evidence type="ECO:0000256" key="2">
    <source>
        <dbReference type="ARBA" id="ARBA00022723"/>
    </source>
</evidence>
<comment type="catalytic activity">
    <reaction evidence="8">
        <text>2 superoxide + 2 H(+) = H2O2 + O2</text>
        <dbReference type="Rhea" id="RHEA:20696"/>
        <dbReference type="ChEBI" id="CHEBI:15378"/>
        <dbReference type="ChEBI" id="CHEBI:15379"/>
        <dbReference type="ChEBI" id="CHEBI:16240"/>
        <dbReference type="ChEBI" id="CHEBI:18421"/>
        <dbReference type="EC" id="1.15.1.1"/>
    </reaction>
</comment>
<dbReference type="Proteomes" id="UP001056756">
    <property type="component" value="Chromosome"/>
</dbReference>
<evidence type="ECO:0000256" key="5">
    <source>
        <dbReference type="ARBA" id="ARBA00023008"/>
    </source>
</evidence>
<keyword evidence="6" id="KW-1015">Disulfide bond</keyword>
<comment type="similarity">
    <text evidence="1 8">Belongs to the Cu-Zn superoxide dismutase family.</text>
</comment>
<evidence type="ECO:0000256" key="3">
    <source>
        <dbReference type="ARBA" id="ARBA00022729"/>
    </source>
</evidence>
<comment type="cofactor">
    <cofactor evidence="8">
        <name>Cu cation</name>
        <dbReference type="ChEBI" id="CHEBI:23378"/>
    </cofactor>
    <text evidence="8">Binds 1 copper ion per subunit.</text>
</comment>
<gene>
    <name evidence="11" type="ORF">NAG76_11305</name>
</gene>
<feature type="signal peptide" evidence="9">
    <location>
        <begin position="1"/>
        <end position="19"/>
    </location>
</feature>
<keyword evidence="3 9" id="KW-0732">Signal</keyword>
<evidence type="ECO:0000256" key="4">
    <source>
        <dbReference type="ARBA" id="ARBA00022833"/>
    </source>
</evidence>
<evidence type="ECO:0000256" key="6">
    <source>
        <dbReference type="ARBA" id="ARBA00023157"/>
    </source>
</evidence>
<accession>A0A9J6Z975</accession>
<dbReference type="EC" id="1.15.1.1" evidence="8"/>
<protein>
    <recommendedName>
        <fullName evidence="8">Superoxide dismutase [Cu-Zn]</fullName>
        <ecNumber evidence="8">1.15.1.1</ecNumber>
    </recommendedName>
</protein>
<keyword evidence="5 8" id="KW-0186">Copper</keyword>
<evidence type="ECO:0000259" key="10">
    <source>
        <dbReference type="Pfam" id="PF00080"/>
    </source>
</evidence>
<keyword evidence="8" id="KW-0560">Oxidoreductase</keyword>
<comment type="cofactor">
    <cofactor evidence="8">
        <name>Zn(2+)</name>
        <dbReference type="ChEBI" id="CHEBI:29105"/>
    </cofactor>
    <text evidence="8">Binds 1 zinc ion per subunit.</text>
</comment>
<comment type="function">
    <text evidence="7">Destroys radicals which are normally produced within the cells and which are toxic to biological systems. May play a role in favoring mycobacterial survival in phagocytes.</text>
</comment>
<organism evidence="11 12">
    <name type="scientific">Candidatus Pristimantibacillus lignocellulolyticus</name>
    <dbReference type="NCBI Taxonomy" id="2994561"/>
    <lineage>
        <taxon>Bacteria</taxon>
        <taxon>Bacillati</taxon>
        <taxon>Bacillota</taxon>
        <taxon>Bacilli</taxon>
        <taxon>Bacillales</taxon>
        <taxon>Paenibacillaceae</taxon>
        <taxon>Candidatus Pristimantibacillus</taxon>
    </lineage>
</organism>
<keyword evidence="2 8" id="KW-0479">Metal-binding</keyword>
<evidence type="ECO:0000313" key="12">
    <source>
        <dbReference type="Proteomes" id="UP001056756"/>
    </source>
</evidence>
<dbReference type="InterPro" id="IPR036423">
    <property type="entry name" value="SOD-like_Cu/Zn_dom_sf"/>
</dbReference>